<evidence type="ECO:0000313" key="2">
    <source>
        <dbReference type="EMBL" id="GJN11127.1"/>
    </source>
</evidence>
<feature type="region of interest" description="Disordered" evidence="1">
    <location>
        <begin position="103"/>
        <end position="134"/>
    </location>
</feature>
<evidence type="ECO:0000256" key="1">
    <source>
        <dbReference type="SAM" id="MobiDB-lite"/>
    </source>
</evidence>
<reference evidence="2" key="2">
    <citation type="submission" date="2021-12" db="EMBL/GenBank/DDBJ databases">
        <title>Resequencing data analysis of finger millet.</title>
        <authorList>
            <person name="Hatakeyama M."/>
            <person name="Aluri S."/>
            <person name="Balachadran M.T."/>
            <person name="Sivarajan S.R."/>
            <person name="Poveda L."/>
            <person name="Shimizu-Inatsugi R."/>
            <person name="Schlapbach R."/>
            <person name="Sreeman S.M."/>
            <person name="Shimizu K.K."/>
        </authorList>
    </citation>
    <scope>NUCLEOTIDE SEQUENCE</scope>
</reference>
<dbReference type="Proteomes" id="UP001054889">
    <property type="component" value="Unassembled WGS sequence"/>
</dbReference>
<comment type="caution">
    <text evidence="2">The sequence shown here is derived from an EMBL/GenBank/DDBJ whole genome shotgun (WGS) entry which is preliminary data.</text>
</comment>
<feature type="compositionally biased region" description="Basic residues" evidence="1">
    <location>
        <begin position="120"/>
        <end position="134"/>
    </location>
</feature>
<dbReference type="AlphaFoldDB" id="A0AAV5DLZ7"/>
<gene>
    <name evidence="2" type="primary">ga29296</name>
    <name evidence="2" type="ORF">PR202_ga29296</name>
</gene>
<evidence type="ECO:0000313" key="3">
    <source>
        <dbReference type="Proteomes" id="UP001054889"/>
    </source>
</evidence>
<name>A0AAV5DLZ7_ELECO</name>
<protein>
    <submittedName>
        <fullName evidence="2">Uncharacterized protein</fullName>
    </submittedName>
</protein>
<feature type="compositionally biased region" description="Polar residues" evidence="1">
    <location>
        <begin position="105"/>
        <end position="119"/>
    </location>
</feature>
<dbReference type="EMBL" id="BQKI01000018">
    <property type="protein sequence ID" value="GJN11127.1"/>
    <property type="molecule type" value="Genomic_DNA"/>
</dbReference>
<keyword evidence="3" id="KW-1185">Reference proteome</keyword>
<proteinExistence type="predicted"/>
<accession>A0AAV5DLZ7</accession>
<sequence length="134" mass="15099">MSHSYGMQYMSGLVYKGKAPGTVITIISKLVSEFINTILNIIRNLTHLLHPNLNLFAMFASLSKILKEGRHALQLIFQILQLTPESTKKLSFLDKDCPQLPQEGMDSTFSSTNNGTLHFSSKRSKKMSPKKEKK</sequence>
<organism evidence="2 3">
    <name type="scientific">Eleusine coracana subsp. coracana</name>
    <dbReference type="NCBI Taxonomy" id="191504"/>
    <lineage>
        <taxon>Eukaryota</taxon>
        <taxon>Viridiplantae</taxon>
        <taxon>Streptophyta</taxon>
        <taxon>Embryophyta</taxon>
        <taxon>Tracheophyta</taxon>
        <taxon>Spermatophyta</taxon>
        <taxon>Magnoliopsida</taxon>
        <taxon>Liliopsida</taxon>
        <taxon>Poales</taxon>
        <taxon>Poaceae</taxon>
        <taxon>PACMAD clade</taxon>
        <taxon>Chloridoideae</taxon>
        <taxon>Cynodonteae</taxon>
        <taxon>Eleusininae</taxon>
        <taxon>Eleusine</taxon>
    </lineage>
</organism>
<reference evidence="2" key="1">
    <citation type="journal article" date="2018" name="DNA Res.">
        <title>Multiple hybrid de novo genome assembly of finger millet, an orphan allotetraploid crop.</title>
        <authorList>
            <person name="Hatakeyama M."/>
            <person name="Aluri S."/>
            <person name="Balachadran M.T."/>
            <person name="Sivarajan S.R."/>
            <person name="Patrignani A."/>
            <person name="Gruter S."/>
            <person name="Poveda L."/>
            <person name="Shimizu-Inatsugi R."/>
            <person name="Baeten J."/>
            <person name="Francoijs K.J."/>
            <person name="Nataraja K.N."/>
            <person name="Reddy Y.A.N."/>
            <person name="Phadnis S."/>
            <person name="Ravikumar R.L."/>
            <person name="Schlapbach R."/>
            <person name="Sreeman S.M."/>
            <person name="Shimizu K.K."/>
        </authorList>
    </citation>
    <scope>NUCLEOTIDE SEQUENCE</scope>
</reference>